<protein>
    <submittedName>
        <fullName evidence="1">Uncharacterized protein</fullName>
    </submittedName>
</protein>
<sequence>MNNELVLLDQALAEASQARSEPLGGDIIFELFAAEQILKYFDLSPEEVAQGRVGGGNDGGMDAVYVFLGDGLVTDDAEVLNENATPASFARDQS</sequence>
<organism evidence="1 2">
    <name type="scientific">Dactylosporangium siamense</name>
    <dbReference type="NCBI Taxonomy" id="685454"/>
    <lineage>
        <taxon>Bacteria</taxon>
        <taxon>Bacillati</taxon>
        <taxon>Actinomycetota</taxon>
        <taxon>Actinomycetes</taxon>
        <taxon>Micromonosporales</taxon>
        <taxon>Micromonosporaceae</taxon>
        <taxon>Dactylosporangium</taxon>
    </lineage>
</organism>
<comment type="caution">
    <text evidence="1">The sequence shown here is derived from an EMBL/GenBank/DDBJ whole genome shotgun (WGS) entry which is preliminary data.</text>
</comment>
<evidence type="ECO:0000313" key="1">
    <source>
        <dbReference type="EMBL" id="GIG48104.1"/>
    </source>
</evidence>
<proteinExistence type="predicted"/>
<reference evidence="1" key="1">
    <citation type="submission" date="2021-01" db="EMBL/GenBank/DDBJ databases">
        <title>Whole genome shotgun sequence of Dactylosporangium siamense NBRC 106093.</title>
        <authorList>
            <person name="Komaki H."/>
            <person name="Tamura T."/>
        </authorList>
    </citation>
    <scope>NUCLEOTIDE SEQUENCE</scope>
    <source>
        <strain evidence="1">NBRC 106093</strain>
    </source>
</reference>
<dbReference type="RefSeq" id="WP_203849821.1">
    <property type="nucleotide sequence ID" value="NZ_BAAAVW010000022.1"/>
</dbReference>
<accession>A0A919PQ59</accession>
<dbReference type="AlphaFoldDB" id="A0A919PQ59"/>
<dbReference type="Proteomes" id="UP000660611">
    <property type="component" value="Unassembled WGS sequence"/>
</dbReference>
<name>A0A919PQ59_9ACTN</name>
<keyword evidence="2" id="KW-1185">Reference proteome</keyword>
<gene>
    <name evidence="1" type="ORF">Dsi01nite_061450</name>
</gene>
<evidence type="ECO:0000313" key="2">
    <source>
        <dbReference type="Proteomes" id="UP000660611"/>
    </source>
</evidence>
<dbReference type="EMBL" id="BONQ01000096">
    <property type="protein sequence ID" value="GIG48104.1"/>
    <property type="molecule type" value="Genomic_DNA"/>
</dbReference>